<evidence type="ECO:0000259" key="2">
    <source>
        <dbReference type="PROSITE" id="PS51782"/>
    </source>
</evidence>
<dbReference type="CDD" id="cd00118">
    <property type="entry name" value="LysM"/>
    <property type="match status" value="1"/>
</dbReference>
<feature type="domain" description="LysM" evidence="2">
    <location>
        <begin position="47"/>
        <end position="94"/>
    </location>
</feature>
<dbReference type="EMBL" id="VSSQ01087746">
    <property type="protein sequence ID" value="MPN34608.1"/>
    <property type="molecule type" value="Genomic_DNA"/>
</dbReference>
<protein>
    <recommendedName>
        <fullName evidence="2">LysM domain-containing protein</fullName>
    </recommendedName>
</protein>
<dbReference type="InterPro" id="IPR036779">
    <property type="entry name" value="LysM_dom_sf"/>
</dbReference>
<dbReference type="Pfam" id="PF01476">
    <property type="entry name" value="LysM"/>
    <property type="match status" value="1"/>
</dbReference>
<feature type="region of interest" description="Disordered" evidence="1">
    <location>
        <begin position="1"/>
        <end position="33"/>
    </location>
</feature>
<accession>A0A645H6J4</accession>
<dbReference type="SMART" id="SM00257">
    <property type="entry name" value="LysM"/>
    <property type="match status" value="1"/>
</dbReference>
<dbReference type="AlphaFoldDB" id="A0A645H6J4"/>
<dbReference type="InterPro" id="IPR018392">
    <property type="entry name" value="LysM"/>
</dbReference>
<sequence>MVETATAQVFAAQNTETASESGEKPKTEQLEVQVNEEPVAEQTGEIQVYCVEEGDSLWYISQKFYGSDDEVELIKKANGIDDENLIFLGEELIIPKR</sequence>
<name>A0A645H6J4_9ZZZZ</name>
<evidence type="ECO:0000256" key="1">
    <source>
        <dbReference type="SAM" id="MobiDB-lite"/>
    </source>
</evidence>
<evidence type="ECO:0000313" key="3">
    <source>
        <dbReference type="EMBL" id="MPN34608.1"/>
    </source>
</evidence>
<dbReference type="Gene3D" id="3.10.350.10">
    <property type="entry name" value="LysM domain"/>
    <property type="match status" value="1"/>
</dbReference>
<organism evidence="3">
    <name type="scientific">bioreactor metagenome</name>
    <dbReference type="NCBI Taxonomy" id="1076179"/>
    <lineage>
        <taxon>unclassified sequences</taxon>
        <taxon>metagenomes</taxon>
        <taxon>ecological metagenomes</taxon>
    </lineage>
</organism>
<reference evidence="3" key="1">
    <citation type="submission" date="2019-08" db="EMBL/GenBank/DDBJ databases">
        <authorList>
            <person name="Kucharzyk K."/>
            <person name="Murdoch R.W."/>
            <person name="Higgins S."/>
            <person name="Loffler F."/>
        </authorList>
    </citation>
    <scope>NUCLEOTIDE SEQUENCE</scope>
</reference>
<gene>
    <name evidence="3" type="ORF">SDC9_182102</name>
</gene>
<dbReference type="PROSITE" id="PS51782">
    <property type="entry name" value="LYSM"/>
    <property type="match status" value="1"/>
</dbReference>
<proteinExistence type="predicted"/>
<dbReference type="SUPFAM" id="SSF54106">
    <property type="entry name" value="LysM domain"/>
    <property type="match status" value="1"/>
</dbReference>
<comment type="caution">
    <text evidence="3">The sequence shown here is derived from an EMBL/GenBank/DDBJ whole genome shotgun (WGS) entry which is preliminary data.</text>
</comment>
<feature type="compositionally biased region" description="Polar residues" evidence="1">
    <location>
        <begin position="1"/>
        <end position="20"/>
    </location>
</feature>